<feature type="signal peptide" evidence="6">
    <location>
        <begin position="1"/>
        <end position="23"/>
    </location>
</feature>
<evidence type="ECO:0000256" key="6">
    <source>
        <dbReference type="SAM" id="SignalP"/>
    </source>
</evidence>
<sequence length="494" mass="55817" precursor="true">MRKKKYLSFFMALVLMVSLTASLGGCSKKSDEIVIYVDGGGGNGNFNTTASMEKTQENPYPYNTLEVLAKEYMELHPQVKIVINNNSLNSDRETVVSLLTADEAPHLLFQISPDELADAKNEWIIDMTSYLEQPNPYCADGEPGASRWREIYNDKELLATQAADGKFYKICLEKIPIGILYNKNIFSEAGVTKNPDTFGELLEVQKQIYENTGKNPYFPIYTWYDIVLEVSLFSRLFDTYDVIKKDGFISAEEISKAYVDGTWGISSNPVTEAEKMYKEYFKLMKEKTKYYPEAWSSYVALEEFLKGNVAMIEATGGYMVQAANDTTKDFEVGVFGFPYVSEDDSVYGGNGVYRGTAGLTTGYYITNTAVKDGPETVEACVDFLKFLTAPKNNNRLINDLGLGLPLSKDAEIIDLFQPLVDIYEIDVDNPNRYDWNAFCTWSDFGKQYYDTFLMTVQAYQMGMYDIDEALDVMETATKTAVEAMIKTNGWVFEQ</sequence>
<dbReference type="InterPro" id="IPR006059">
    <property type="entry name" value="SBP"/>
</dbReference>
<evidence type="ECO:0000256" key="3">
    <source>
        <dbReference type="ARBA" id="ARBA00023136"/>
    </source>
</evidence>
<evidence type="ECO:0000256" key="1">
    <source>
        <dbReference type="ARBA" id="ARBA00022475"/>
    </source>
</evidence>
<organism evidence="7 8">
    <name type="scientific">Lachnoclostridium phytofermentans (strain ATCC 700394 / DSM 18823 / ISDg)</name>
    <name type="common">Clostridium phytofermentans</name>
    <dbReference type="NCBI Taxonomy" id="357809"/>
    <lineage>
        <taxon>Bacteria</taxon>
        <taxon>Bacillati</taxon>
        <taxon>Bacillota</taxon>
        <taxon>Clostridia</taxon>
        <taxon>Lachnospirales</taxon>
        <taxon>Lachnospiraceae</taxon>
    </lineage>
</organism>
<dbReference type="STRING" id="357809.Cphy_1013"/>
<keyword evidence="5" id="KW-0449">Lipoprotein</keyword>
<accession>A9KM50</accession>
<keyword evidence="8" id="KW-1185">Reference proteome</keyword>
<dbReference type="OrthoDB" id="2060074at2"/>
<keyword evidence="4" id="KW-0564">Palmitate</keyword>
<dbReference type="InterPro" id="IPR050490">
    <property type="entry name" value="Bact_solute-bd_prot1"/>
</dbReference>
<keyword evidence="2 6" id="KW-0732">Signal</keyword>
<dbReference type="HOGENOM" id="CLU_551756_0_0_9"/>
<dbReference type="AlphaFoldDB" id="A9KM50"/>
<evidence type="ECO:0000256" key="4">
    <source>
        <dbReference type="ARBA" id="ARBA00023139"/>
    </source>
</evidence>
<dbReference type="Pfam" id="PF13416">
    <property type="entry name" value="SBP_bac_8"/>
    <property type="match status" value="1"/>
</dbReference>
<dbReference type="PROSITE" id="PS51257">
    <property type="entry name" value="PROKAR_LIPOPROTEIN"/>
    <property type="match status" value="1"/>
</dbReference>
<gene>
    <name evidence="7" type="ordered locus">Cphy_1013</name>
</gene>
<dbReference type="Gene3D" id="3.40.190.10">
    <property type="entry name" value="Periplasmic binding protein-like II"/>
    <property type="match status" value="1"/>
</dbReference>
<evidence type="ECO:0000313" key="7">
    <source>
        <dbReference type="EMBL" id="ABX41393.1"/>
    </source>
</evidence>
<dbReference type="KEGG" id="cpy:Cphy_1013"/>
<feature type="chain" id="PRO_5038565567" evidence="6">
    <location>
        <begin position="24"/>
        <end position="494"/>
    </location>
</feature>
<protein>
    <submittedName>
        <fullName evidence="7">Extracellular solute-binding protein family 1</fullName>
    </submittedName>
</protein>
<dbReference type="RefSeq" id="WP_012199039.1">
    <property type="nucleotide sequence ID" value="NC_010001.1"/>
</dbReference>
<keyword evidence="1" id="KW-1003">Cell membrane</keyword>
<keyword evidence="3" id="KW-0472">Membrane</keyword>
<reference evidence="8" key="1">
    <citation type="submission" date="2007-11" db="EMBL/GenBank/DDBJ databases">
        <title>Complete genome sequence of Clostridium phytofermentans ISDg.</title>
        <authorList>
            <person name="Leschine S.B."/>
            <person name="Warnick T.A."/>
            <person name="Blanchard J.L."/>
            <person name="Schnell D.J."/>
            <person name="Petit E.L."/>
            <person name="LaTouf W.G."/>
            <person name="Copeland A."/>
            <person name="Lucas S."/>
            <person name="Lapidus A."/>
            <person name="Barry K."/>
            <person name="Glavina del Rio T."/>
            <person name="Dalin E."/>
            <person name="Tice H."/>
            <person name="Pitluck S."/>
            <person name="Kiss H."/>
            <person name="Brettin T."/>
            <person name="Bruce D."/>
            <person name="Detter J.C."/>
            <person name="Han C."/>
            <person name="Kuske C."/>
            <person name="Schmutz J."/>
            <person name="Larimer F."/>
            <person name="Land M."/>
            <person name="Hauser L."/>
            <person name="Kyrpides N."/>
            <person name="Kim E.A."/>
            <person name="Richardson P."/>
        </authorList>
    </citation>
    <scope>NUCLEOTIDE SEQUENCE [LARGE SCALE GENOMIC DNA]</scope>
    <source>
        <strain evidence="8">ATCC 700394 / DSM 18823 / ISDg</strain>
    </source>
</reference>
<name>A9KM50_LACP7</name>
<evidence type="ECO:0000256" key="2">
    <source>
        <dbReference type="ARBA" id="ARBA00022729"/>
    </source>
</evidence>
<proteinExistence type="predicted"/>
<dbReference type="PANTHER" id="PTHR43649">
    <property type="entry name" value="ARABINOSE-BINDING PROTEIN-RELATED"/>
    <property type="match status" value="1"/>
</dbReference>
<dbReference type="PANTHER" id="PTHR43649:SF33">
    <property type="entry name" value="POLYGALACTURONAN_RHAMNOGALACTURONAN-BINDING PROTEIN YTCQ"/>
    <property type="match status" value="1"/>
</dbReference>
<dbReference type="EMBL" id="CP000885">
    <property type="protein sequence ID" value="ABX41393.1"/>
    <property type="molecule type" value="Genomic_DNA"/>
</dbReference>
<evidence type="ECO:0000256" key="5">
    <source>
        <dbReference type="ARBA" id="ARBA00023288"/>
    </source>
</evidence>
<dbReference type="eggNOG" id="COG1653">
    <property type="taxonomic scope" value="Bacteria"/>
</dbReference>
<dbReference type="SUPFAM" id="SSF53850">
    <property type="entry name" value="Periplasmic binding protein-like II"/>
    <property type="match status" value="1"/>
</dbReference>
<evidence type="ECO:0000313" key="8">
    <source>
        <dbReference type="Proteomes" id="UP000000370"/>
    </source>
</evidence>
<dbReference type="Proteomes" id="UP000000370">
    <property type="component" value="Chromosome"/>
</dbReference>